<sequence>MTIYIALLRGINVGGHKVIKMADLKKAFESIGVKQVKTYIQSGNVVFESEEKISFLKERIECTIKNVFDFDVPVMLKTNDEFINIIKKCPYETNSLLEGESVHVAFLTNTLSEGECNQLLRLNNDIEDWHIEGRVVYLFFKKSIRNSKLMNQFQKLHTPATVRNWRTVNKLKVIVEEVQI</sequence>
<dbReference type="PIRSF" id="PIRSF008502">
    <property type="entry name" value="UCP008502"/>
    <property type="match status" value="1"/>
</dbReference>
<dbReference type="SUPFAM" id="SSF160379">
    <property type="entry name" value="SP0830-like"/>
    <property type="match status" value="1"/>
</dbReference>
<gene>
    <name evidence="1" type="ORF">CN958_05495</name>
</gene>
<dbReference type="AlphaFoldDB" id="A0A2B9DTJ4"/>
<evidence type="ECO:0000313" key="1">
    <source>
        <dbReference type="EMBL" id="PGM96058.1"/>
    </source>
</evidence>
<organism evidence="1 2">
    <name type="scientific">Bacillus cereus</name>
    <dbReference type="NCBI Taxonomy" id="1396"/>
    <lineage>
        <taxon>Bacteria</taxon>
        <taxon>Bacillati</taxon>
        <taxon>Bacillota</taxon>
        <taxon>Bacilli</taxon>
        <taxon>Bacillales</taxon>
        <taxon>Bacillaceae</taxon>
        <taxon>Bacillus</taxon>
        <taxon>Bacillus cereus group</taxon>
    </lineage>
</organism>
<dbReference type="Gene3D" id="3.30.70.1280">
    <property type="entry name" value="SP0830-like domains"/>
    <property type="match status" value="1"/>
</dbReference>
<name>A0A2B9DTJ4_BACCE</name>
<dbReference type="InterPro" id="IPR012545">
    <property type="entry name" value="DUF1697"/>
</dbReference>
<proteinExistence type="predicted"/>
<dbReference type="Pfam" id="PF08002">
    <property type="entry name" value="DUF1697"/>
    <property type="match status" value="1"/>
</dbReference>
<comment type="caution">
    <text evidence="1">The sequence shown here is derived from an EMBL/GenBank/DDBJ whole genome shotgun (WGS) entry which is preliminary data.</text>
</comment>
<reference evidence="1 2" key="1">
    <citation type="submission" date="2017-09" db="EMBL/GenBank/DDBJ databases">
        <title>Large-scale bioinformatics analysis of Bacillus genomes uncovers conserved roles of natural products in bacterial physiology.</title>
        <authorList>
            <consortium name="Agbiome Team Llc"/>
            <person name="Bleich R.M."/>
            <person name="Grubbs K.J."/>
            <person name="Santa Maria K.C."/>
            <person name="Allen S.E."/>
            <person name="Farag S."/>
            <person name="Shank E.A."/>
            <person name="Bowers A."/>
        </authorList>
    </citation>
    <scope>NUCLEOTIDE SEQUENCE [LARGE SCALE GENOMIC DNA]</scope>
    <source>
        <strain evidence="1 2">AFS053130</strain>
    </source>
</reference>
<dbReference type="PANTHER" id="PTHR36439:SF1">
    <property type="entry name" value="DUF1697 DOMAIN-CONTAINING PROTEIN"/>
    <property type="match status" value="1"/>
</dbReference>
<evidence type="ECO:0000313" key="2">
    <source>
        <dbReference type="Proteomes" id="UP000222054"/>
    </source>
</evidence>
<accession>A0A2B9DTJ4</accession>
<dbReference type="RefSeq" id="WP_098776145.1">
    <property type="nucleotide sequence ID" value="NZ_NUHO01000027.1"/>
</dbReference>
<dbReference type="EMBL" id="NUHO01000027">
    <property type="protein sequence ID" value="PGM96058.1"/>
    <property type="molecule type" value="Genomic_DNA"/>
</dbReference>
<dbReference type="PANTHER" id="PTHR36439">
    <property type="entry name" value="BLL4334 PROTEIN"/>
    <property type="match status" value="1"/>
</dbReference>
<protein>
    <submittedName>
        <fullName evidence="1">Cytoplasmic protein</fullName>
    </submittedName>
</protein>
<dbReference type="Proteomes" id="UP000222054">
    <property type="component" value="Unassembled WGS sequence"/>
</dbReference>